<dbReference type="InterPro" id="IPR001853">
    <property type="entry name" value="DSBA-like_thioredoxin_dom"/>
</dbReference>
<dbReference type="Pfam" id="PF01323">
    <property type="entry name" value="DSBA"/>
    <property type="match status" value="1"/>
</dbReference>
<dbReference type="Gene3D" id="3.40.30.10">
    <property type="entry name" value="Glutaredoxin"/>
    <property type="match status" value="1"/>
</dbReference>
<dbReference type="SUPFAM" id="SSF52833">
    <property type="entry name" value="Thioredoxin-like"/>
    <property type="match status" value="1"/>
</dbReference>
<evidence type="ECO:0000259" key="3">
    <source>
        <dbReference type="Pfam" id="PF01323"/>
    </source>
</evidence>
<dbReference type="InterPro" id="IPR014440">
    <property type="entry name" value="HCCAis_GSTk"/>
</dbReference>
<feature type="domain" description="DSBA-like thioredoxin" evidence="3">
    <location>
        <begin position="8"/>
        <end position="195"/>
    </location>
</feature>
<keyword evidence="5" id="KW-1185">Reference proteome</keyword>
<dbReference type="EMBL" id="JACHGB010000005">
    <property type="protein sequence ID" value="MBB5272797.1"/>
    <property type="molecule type" value="Genomic_DNA"/>
</dbReference>
<evidence type="ECO:0000313" key="4">
    <source>
        <dbReference type="EMBL" id="MBB5272797.1"/>
    </source>
</evidence>
<gene>
    <name evidence="4" type="ORF">HNQ70_002820</name>
</gene>
<dbReference type="GO" id="GO:0018845">
    <property type="term" value="F:2-hydroxychromene-2-carboxylate isomerase activity"/>
    <property type="evidence" value="ECO:0007669"/>
    <property type="project" value="UniProtKB-UniRule"/>
</dbReference>
<protein>
    <recommendedName>
        <fullName evidence="1">2-hydroxychromene-2-carboxylate isomerase</fullName>
        <ecNumber evidence="1">5.99.1.4</ecNumber>
    </recommendedName>
</protein>
<dbReference type="PANTHER" id="PTHR42943">
    <property type="entry name" value="GLUTATHIONE S-TRANSFERASE KAPPA"/>
    <property type="match status" value="1"/>
</dbReference>
<reference evidence="4 5" key="1">
    <citation type="submission" date="2020-08" db="EMBL/GenBank/DDBJ databases">
        <title>Genomic Encyclopedia of Type Strains, Phase IV (KMG-IV): sequencing the most valuable type-strain genomes for metagenomic binning, comparative biology and taxonomic classification.</title>
        <authorList>
            <person name="Goeker M."/>
        </authorList>
    </citation>
    <scope>NUCLEOTIDE SEQUENCE [LARGE SCALE GENOMIC DNA]</scope>
    <source>
        <strain evidence="4 5">DSM 29781</strain>
    </source>
</reference>
<dbReference type="InterPro" id="IPR051924">
    <property type="entry name" value="GST_Kappa/NadH"/>
</dbReference>
<evidence type="ECO:0000313" key="5">
    <source>
        <dbReference type="Proteomes" id="UP000532440"/>
    </source>
</evidence>
<comment type="caution">
    <text evidence="4">The sequence shown here is derived from an EMBL/GenBank/DDBJ whole genome shotgun (WGS) entry which is preliminary data.</text>
</comment>
<dbReference type="AlphaFoldDB" id="A0A7W8HJ29"/>
<sequence>MTANRLQLTVYTDYKSPYAYVAKNAAKALAVEYPVDLTWLPYTLRIAEYLDAVDSRSAHNWRKVKYAYMDARRLANRQGLVLKGPKRIYEGRLSSIGMLFAQKAGFFEAYNDLTFERFWRHDLDIDSMDEMKAHVALLGGSAADYAAYADGPGDAEHRAIVEAAEAAGVFGVPMIVLNGELFWGGDRIDALKRRIEDRLEAGGAAARTADRR</sequence>
<comment type="catalytic activity">
    <reaction evidence="1">
        <text>2-hydroxychromene-2-carboxylate = (3E)-4-(2-hydroxyphenyl)-2-oxobut-3-enoate</text>
        <dbReference type="Rhea" id="RHEA:27401"/>
        <dbReference type="ChEBI" id="CHEBI:59350"/>
        <dbReference type="ChEBI" id="CHEBI:59353"/>
        <dbReference type="EC" id="5.99.1.4"/>
    </reaction>
</comment>
<feature type="active site" description="Nucleophile" evidence="2">
    <location>
        <position position="16"/>
    </location>
</feature>
<accession>A0A7W8HJ29</accession>
<proteinExistence type="inferred from homology"/>
<dbReference type="Proteomes" id="UP000532440">
    <property type="component" value="Unassembled WGS sequence"/>
</dbReference>
<dbReference type="PIRSF" id="PIRSF006386">
    <property type="entry name" value="HCCAis_GSTk"/>
    <property type="match status" value="1"/>
</dbReference>
<dbReference type="GO" id="GO:0016491">
    <property type="term" value="F:oxidoreductase activity"/>
    <property type="evidence" value="ECO:0007669"/>
    <property type="project" value="InterPro"/>
</dbReference>
<comment type="similarity">
    <text evidence="1">Belongs to the GST superfamily. NadH family.</text>
</comment>
<name>A0A7W8HJ29_9BURK</name>
<keyword evidence="1 4" id="KW-0413">Isomerase</keyword>
<dbReference type="InterPro" id="IPR036249">
    <property type="entry name" value="Thioredoxin-like_sf"/>
</dbReference>
<organism evidence="4 5">
    <name type="scientific">Quisquiliibacterium transsilvanicum</name>
    <dbReference type="NCBI Taxonomy" id="1549638"/>
    <lineage>
        <taxon>Bacteria</taxon>
        <taxon>Pseudomonadati</taxon>
        <taxon>Pseudomonadota</taxon>
        <taxon>Betaproteobacteria</taxon>
        <taxon>Burkholderiales</taxon>
        <taxon>Burkholderiaceae</taxon>
        <taxon>Quisquiliibacterium</taxon>
    </lineage>
</organism>
<dbReference type="EC" id="5.99.1.4" evidence="1"/>
<evidence type="ECO:0000256" key="2">
    <source>
        <dbReference type="PIRSR" id="PIRSR006386-1"/>
    </source>
</evidence>
<dbReference type="PANTHER" id="PTHR42943:SF2">
    <property type="entry name" value="GLUTATHIONE S-TRANSFERASE KAPPA 1"/>
    <property type="match status" value="1"/>
</dbReference>
<dbReference type="RefSeq" id="WP_183968670.1">
    <property type="nucleotide sequence ID" value="NZ_BAABEW010000012.1"/>
</dbReference>
<evidence type="ECO:0000256" key="1">
    <source>
        <dbReference type="PIRNR" id="PIRNR006386"/>
    </source>
</evidence>